<dbReference type="EMBL" id="QLUZ01000009">
    <property type="protein sequence ID" value="RAQ08765.1"/>
    <property type="molecule type" value="Genomic_DNA"/>
</dbReference>
<dbReference type="Proteomes" id="UP000248899">
    <property type="component" value="Unassembled WGS sequence"/>
</dbReference>
<evidence type="ECO:0000313" key="1">
    <source>
        <dbReference type="EMBL" id="RAQ08765.1"/>
    </source>
</evidence>
<dbReference type="AlphaFoldDB" id="A0AAQ0FG08"/>
<proteinExistence type="predicted"/>
<name>A0AAQ0FG08_BURCE</name>
<accession>A0AAQ0FG08</accession>
<sequence length="63" mass="7217">MTRSLFALWKVRPATPRFRGCFGVVPCFPVIRDRSPERLVLEGTTRSGYIEIQNIACDLIEYA</sequence>
<protein>
    <submittedName>
        <fullName evidence="1">Uncharacterized protein</fullName>
    </submittedName>
</protein>
<evidence type="ECO:0000313" key="2">
    <source>
        <dbReference type="Proteomes" id="UP000248899"/>
    </source>
</evidence>
<organism evidence="1 2">
    <name type="scientific">Burkholderia cepacia</name>
    <name type="common">Pseudomonas cepacia</name>
    <dbReference type="NCBI Taxonomy" id="292"/>
    <lineage>
        <taxon>Bacteria</taxon>
        <taxon>Pseudomonadati</taxon>
        <taxon>Pseudomonadota</taxon>
        <taxon>Betaproteobacteria</taxon>
        <taxon>Burkholderiales</taxon>
        <taxon>Burkholderiaceae</taxon>
        <taxon>Burkholderia</taxon>
        <taxon>Burkholderia cepacia complex</taxon>
    </lineage>
</organism>
<reference evidence="1 2" key="1">
    <citation type="submission" date="2018-06" db="EMBL/GenBank/DDBJ databases">
        <title>Towards the identification of Burkholderia cepacia strain which caused fatal septicemia.</title>
        <authorList>
            <person name="Bui L.A.T."/>
            <person name="Zakharova I.B."/>
            <person name="Shpak I.M."/>
            <person name="Teteryatnikova N."/>
            <person name="Ustinov D.V."/>
            <person name="Kuzyutina Y.A."/>
            <person name="Nguyen H.N."/>
            <person name="Antonov A.S."/>
            <person name="Avdyusheva E.F."/>
            <person name="Victorov D.V."/>
        </authorList>
    </citation>
    <scope>NUCLEOTIDE SEQUENCE [LARGE SCALE GENOMIC DNA]</scope>
    <source>
        <strain evidence="1 2">PT02</strain>
    </source>
</reference>
<comment type="caution">
    <text evidence="1">The sequence shown here is derived from an EMBL/GenBank/DDBJ whole genome shotgun (WGS) entry which is preliminary data.</text>
</comment>
<gene>
    <name evidence="1" type="ORF">DPR02_18060</name>
</gene>